<sequence length="72" mass="7893">MEVCVHIALCYISSNVVDSGARGFTFVFKPVGAFIVSVSSFAWACDEHCHGGVTVARSVVQWLAWRILLYQG</sequence>
<dbReference type="Proteomes" id="UP000501690">
    <property type="component" value="Linkage Group LG5"/>
</dbReference>
<evidence type="ECO:0000313" key="1">
    <source>
        <dbReference type="EMBL" id="QCD93872.1"/>
    </source>
</evidence>
<dbReference type="AlphaFoldDB" id="A0A4D6LYA3"/>
<organism evidence="1 2">
    <name type="scientific">Vigna unguiculata</name>
    <name type="common">Cowpea</name>
    <dbReference type="NCBI Taxonomy" id="3917"/>
    <lineage>
        <taxon>Eukaryota</taxon>
        <taxon>Viridiplantae</taxon>
        <taxon>Streptophyta</taxon>
        <taxon>Embryophyta</taxon>
        <taxon>Tracheophyta</taxon>
        <taxon>Spermatophyta</taxon>
        <taxon>Magnoliopsida</taxon>
        <taxon>eudicotyledons</taxon>
        <taxon>Gunneridae</taxon>
        <taxon>Pentapetalae</taxon>
        <taxon>rosids</taxon>
        <taxon>fabids</taxon>
        <taxon>Fabales</taxon>
        <taxon>Fabaceae</taxon>
        <taxon>Papilionoideae</taxon>
        <taxon>50 kb inversion clade</taxon>
        <taxon>NPAAA clade</taxon>
        <taxon>indigoferoid/millettioid clade</taxon>
        <taxon>Phaseoleae</taxon>
        <taxon>Vigna</taxon>
    </lineage>
</organism>
<dbReference type="EMBL" id="CP039349">
    <property type="protein sequence ID" value="QCD93872.1"/>
    <property type="molecule type" value="Genomic_DNA"/>
</dbReference>
<keyword evidence="2" id="KW-1185">Reference proteome</keyword>
<evidence type="ECO:0000313" key="2">
    <source>
        <dbReference type="Proteomes" id="UP000501690"/>
    </source>
</evidence>
<gene>
    <name evidence="1" type="ORF">DEO72_LG5g1948</name>
</gene>
<accession>A0A4D6LYA3</accession>
<proteinExistence type="predicted"/>
<name>A0A4D6LYA3_VIGUN</name>
<reference evidence="1 2" key="1">
    <citation type="submission" date="2019-04" db="EMBL/GenBank/DDBJ databases">
        <title>An improved genome assembly and genetic linkage map for asparagus bean, Vigna unguiculata ssp. sesquipedialis.</title>
        <authorList>
            <person name="Xia Q."/>
            <person name="Zhang R."/>
            <person name="Dong Y."/>
        </authorList>
    </citation>
    <scope>NUCLEOTIDE SEQUENCE [LARGE SCALE GENOMIC DNA]</scope>
    <source>
        <tissue evidence="1">Leaf</tissue>
    </source>
</reference>
<protein>
    <submittedName>
        <fullName evidence="1">Uncharacterized protein</fullName>
    </submittedName>
</protein>